<keyword evidence="3" id="KW-1185">Reference proteome</keyword>
<dbReference type="Proteomes" id="UP001489004">
    <property type="component" value="Unassembled WGS sequence"/>
</dbReference>
<evidence type="ECO:0000313" key="3">
    <source>
        <dbReference type="Proteomes" id="UP001489004"/>
    </source>
</evidence>
<comment type="caution">
    <text evidence="2">The sequence shown here is derived from an EMBL/GenBank/DDBJ whole genome shotgun (WGS) entry which is preliminary data.</text>
</comment>
<name>A0AAW1Q8J7_9CHLO</name>
<feature type="compositionally biased region" description="Low complexity" evidence="1">
    <location>
        <begin position="108"/>
        <end position="123"/>
    </location>
</feature>
<feature type="compositionally biased region" description="Low complexity" evidence="1">
    <location>
        <begin position="84"/>
        <end position="100"/>
    </location>
</feature>
<reference evidence="2 3" key="1">
    <citation type="journal article" date="2024" name="Nat. Commun.">
        <title>Phylogenomics reveals the evolutionary origins of lichenization in chlorophyte algae.</title>
        <authorList>
            <person name="Puginier C."/>
            <person name="Libourel C."/>
            <person name="Otte J."/>
            <person name="Skaloud P."/>
            <person name="Haon M."/>
            <person name="Grisel S."/>
            <person name="Petersen M."/>
            <person name="Berrin J.G."/>
            <person name="Delaux P.M."/>
            <person name="Dal Grande F."/>
            <person name="Keller J."/>
        </authorList>
    </citation>
    <scope>NUCLEOTIDE SEQUENCE [LARGE SCALE GENOMIC DNA]</scope>
    <source>
        <strain evidence="2 3">SAG 2043</strain>
    </source>
</reference>
<sequence>MGAIPVPGLAEQEGFIWTRQQPIGAPAARLPANRYGWGSTQLATTRTASAAASSAAMPQDAAPVIALDRPSWVLAAQLEQSLQSSRAAAQQPRTAQQDTQHVQHEPEQQSVAEHAAAEAPTAQRSAVSEDLVERVLVARQRFVRHQKQLDEGLVRAGLRAPNHIKVAEECADMLLDELLQESACEVDQICDDFCDQLFASEFLEP</sequence>
<protein>
    <submittedName>
        <fullName evidence="2">Uncharacterized protein</fullName>
    </submittedName>
</protein>
<dbReference type="EMBL" id="JALJOR010000005">
    <property type="protein sequence ID" value="KAK9816679.1"/>
    <property type="molecule type" value="Genomic_DNA"/>
</dbReference>
<organism evidence="2 3">
    <name type="scientific">[Myrmecia] bisecta</name>
    <dbReference type="NCBI Taxonomy" id="41462"/>
    <lineage>
        <taxon>Eukaryota</taxon>
        <taxon>Viridiplantae</taxon>
        <taxon>Chlorophyta</taxon>
        <taxon>core chlorophytes</taxon>
        <taxon>Trebouxiophyceae</taxon>
        <taxon>Trebouxiales</taxon>
        <taxon>Trebouxiaceae</taxon>
        <taxon>Myrmecia</taxon>
    </lineage>
</organism>
<feature type="region of interest" description="Disordered" evidence="1">
    <location>
        <begin position="84"/>
        <end position="125"/>
    </location>
</feature>
<evidence type="ECO:0000256" key="1">
    <source>
        <dbReference type="SAM" id="MobiDB-lite"/>
    </source>
</evidence>
<proteinExistence type="predicted"/>
<evidence type="ECO:0000313" key="2">
    <source>
        <dbReference type="EMBL" id="KAK9816679.1"/>
    </source>
</evidence>
<dbReference type="AlphaFoldDB" id="A0AAW1Q8J7"/>
<accession>A0AAW1Q8J7</accession>
<gene>
    <name evidence="2" type="ORF">WJX72_003593</name>
</gene>